<dbReference type="Proteomes" id="UP000825935">
    <property type="component" value="Chromosome 34"/>
</dbReference>
<dbReference type="SUPFAM" id="SSF49777">
    <property type="entry name" value="PEBP-like"/>
    <property type="match status" value="1"/>
</dbReference>
<accession>A0A8T2QIT8</accession>
<dbReference type="CDD" id="cd00866">
    <property type="entry name" value="PEBP_euk"/>
    <property type="match status" value="1"/>
</dbReference>
<proteinExistence type="predicted"/>
<keyword evidence="1" id="KW-0732">Signal</keyword>
<dbReference type="OrthoDB" id="2506647at2759"/>
<dbReference type="InterPro" id="IPR035810">
    <property type="entry name" value="PEBP_euk"/>
</dbReference>
<evidence type="ECO:0000313" key="3">
    <source>
        <dbReference type="Proteomes" id="UP000825935"/>
    </source>
</evidence>
<feature type="signal peptide" evidence="1">
    <location>
        <begin position="1"/>
        <end position="28"/>
    </location>
</feature>
<comment type="caution">
    <text evidence="2">The sequence shown here is derived from an EMBL/GenBank/DDBJ whole genome shotgun (WGS) entry which is preliminary data.</text>
</comment>
<name>A0A8T2QIT8_CERRI</name>
<dbReference type="PANTHER" id="PTHR11362">
    <property type="entry name" value="PHOSPHATIDYLETHANOLAMINE-BINDING PROTEIN"/>
    <property type="match status" value="1"/>
</dbReference>
<dbReference type="Gene3D" id="3.90.280.10">
    <property type="entry name" value="PEBP-like"/>
    <property type="match status" value="1"/>
</dbReference>
<dbReference type="AlphaFoldDB" id="A0A8T2QIT8"/>
<feature type="chain" id="PRO_5035821117" evidence="1">
    <location>
        <begin position="29"/>
        <end position="216"/>
    </location>
</feature>
<reference evidence="2" key="1">
    <citation type="submission" date="2021-08" db="EMBL/GenBank/DDBJ databases">
        <title>WGS assembly of Ceratopteris richardii.</title>
        <authorList>
            <person name="Marchant D.B."/>
            <person name="Chen G."/>
            <person name="Jenkins J."/>
            <person name="Shu S."/>
            <person name="Leebens-Mack J."/>
            <person name="Grimwood J."/>
            <person name="Schmutz J."/>
            <person name="Soltis P."/>
            <person name="Soltis D."/>
            <person name="Chen Z.-H."/>
        </authorList>
    </citation>
    <scope>NUCLEOTIDE SEQUENCE</scope>
    <source>
        <strain evidence="2">Whitten #5841</strain>
        <tissue evidence="2">Leaf</tissue>
    </source>
</reference>
<dbReference type="PANTHER" id="PTHR11362:SF150">
    <property type="match status" value="1"/>
</dbReference>
<evidence type="ECO:0000256" key="1">
    <source>
        <dbReference type="SAM" id="SignalP"/>
    </source>
</evidence>
<dbReference type="InterPro" id="IPR036610">
    <property type="entry name" value="PEBP-like_sf"/>
</dbReference>
<organism evidence="2 3">
    <name type="scientific">Ceratopteris richardii</name>
    <name type="common">Triangle waterfern</name>
    <dbReference type="NCBI Taxonomy" id="49495"/>
    <lineage>
        <taxon>Eukaryota</taxon>
        <taxon>Viridiplantae</taxon>
        <taxon>Streptophyta</taxon>
        <taxon>Embryophyta</taxon>
        <taxon>Tracheophyta</taxon>
        <taxon>Polypodiopsida</taxon>
        <taxon>Polypodiidae</taxon>
        <taxon>Polypodiales</taxon>
        <taxon>Pteridineae</taxon>
        <taxon>Pteridaceae</taxon>
        <taxon>Parkerioideae</taxon>
        <taxon>Ceratopteris</taxon>
    </lineage>
</organism>
<dbReference type="EMBL" id="CM035439">
    <property type="protein sequence ID" value="KAH7283445.1"/>
    <property type="molecule type" value="Genomic_DNA"/>
</dbReference>
<protein>
    <submittedName>
        <fullName evidence="2">Uncharacterized protein</fullName>
    </submittedName>
</protein>
<evidence type="ECO:0000313" key="2">
    <source>
        <dbReference type="EMBL" id="KAH7283445.1"/>
    </source>
</evidence>
<sequence>MSDRAIMRTILTLFGLLSTILSLFGAAAQPEKAQPFQLQDTICMPWLDAFEERINVTVKVCYSSSEKCLRDGEIIHAMDTQEVPKVFICGNDLNQTGRYALVVLDTDDYTPENPVAKNTVHLLISDIDGSTNCSQDIAETGKVIVEYVEAHRPYFFDRDMGTHDFYVLLFQQESGTLDMEPLTWNGRFSMRDFAQKYDLDYPVSGMLYKVKYGSYH</sequence>
<gene>
    <name evidence="2" type="ORF">KP509_34G007800</name>
</gene>
<keyword evidence="3" id="KW-1185">Reference proteome</keyword>